<dbReference type="OrthoDB" id="7877500at2"/>
<dbReference type="RefSeq" id="WP_140193593.1">
    <property type="nucleotide sequence ID" value="NZ_CP065915.1"/>
</dbReference>
<dbReference type="InterPro" id="IPR036514">
    <property type="entry name" value="SGNH_hydro_sf"/>
</dbReference>
<organism evidence="1 2">
    <name type="scientific">Pelagovum pacificum</name>
    <dbReference type="NCBI Taxonomy" id="2588711"/>
    <lineage>
        <taxon>Bacteria</taxon>
        <taxon>Pseudomonadati</taxon>
        <taxon>Pseudomonadota</taxon>
        <taxon>Alphaproteobacteria</taxon>
        <taxon>Rhodobacterales</taxon>
        <taxon>Paracoccaceae</taxon>
        <taxon>Pelagovum</taxon>
    </lineage>
</organism>
<dbReference type="SUPFAM" id="SSF52266">
    <property type="entry name" value="SGNH hydrolase"/>
    <property type="match status" value="1"/>
</dbReference>
<protein>
    <recommendedName>
        <fullName evidence="3">Sialate O-acetylesterase domain-containing protein</fullName>
    </recommendedName>
</protein>
<dbReference type="EMBL" id="VFFF01000001">
    <property type="protein sequence ID" value="TNY32911.1"/>
    <property type="molecule type" value="Genomic_DNA"/>
</dbReference>
<dbReference type="Gene3D" id="3.40.50.1110">
    <property type="entry name" value="SGNH hydrolase"/>
    <property type="match status" value="1"/>
</dbReference>
<evidence type="ECO:0000313" key="2">
    <source>
        <dbReference type="Proteomes" id="UP000314011"/>
    </source>
</evidence>
<sequence length="698" mass="73515">MAEVTTTISLLPATAQIHEDGYSGIMQAWAAALPNHSAEINAVSAEINVVAAEINVQAQAALAAGRWYEDVDTGMSETSSGETFSTTNKAGEFELYLNNDDDDLLLGTFPTQTALLATQSAVETAQVAAETARDLAETYAGAVDRATSVAGLVDPSTVANGAHAIVSGSGDPDIDGLYEEQSDTWVRIGDTGLASKLAQAAFNRFSAGYGDFQGAGDTVPIVATTRGDGTGLAILFGFNRVLGRLVGEGIPDEPVQDTIDSSFPGHALYNGEGPIIPIVGNSDSGIILGYDLSTDKLVGAGLAASSSSPQRERRDKTVPTADMLQAMVYGQSWSLGTGSDGPLTTVQPYNNITFSSGPVTGSSGTTSKALVEGANESPCSIIANMAYSYGLSLGAFGDEQVFFASSAGQGSREIDELDADSTRWELVQDQLTDAGTIAANAGDTHKIAAMCWIQGQADIASPVTPQETYYGLFTAMADDFAAEATGQTGQTESPVILYTQTARLTSSRDQVALAQLQADGYGDIMYLVTPEYFLPFSDDDLHPTEVGHRWYGAYLGRALAEVLAGYEPQRLKPLGAITHGAEVHIRFKVPRGPLVFDTSNMEPMTNHGFQVKDDGSTVSIASLRIRDDKVVIRLADAPTGPVTVSYALSESQSWVGAEQVSGGNLRDSSADTVLISGVRRPLFNWSPHFAFTAPISEE</sequence>
<evidence type="ECO:0008006" key="3">
    <source>
        <dbReference type="Google" id="ProtNLM"/>
    </source>
</evidence>
<comment type="caution">
    <text evidence="1">The sequence shown here is derived from an EMBL/GenBank/DDBJ whole genome shotgun (WGS) entry which is preliminary data.</text>
</comment>
<dbReference type="AlphaFoldDB" id="A0A5C5GG33"/>
<dbReference type="Proteomes" id="UP000314011">
    <property type="component" value="Unassembled WGS sequence"/>
</dbReference>
<reference evidence="1 2" key="1">
    <citation type="submission" date="2019-06" db="EMBL/GenBank/DDBJ databases">
        <title>Genome of new Rhodobacteraceae sp. SM1903.</title>
        <authorList>
            <person name="Ren X."/>
        </authorList>
    </citation>
    <scope>NUCLEOTIDE SEQUENCE [LARGE SCALE GENOMIC DNA]</scope>
    <source>
        <strain evidence="1 2">SM1903</strain>
    </source>
</reference>
<proteinExistence type="predicted"/>
<name>A0A5C5GG33_9RHOB</name>
<dbReference type="GO" id="GO:0016788">
    <property type="term" value="F:hydrolase activity, acting on ester bonds"/>
    <property type="evidence" value="ECO:0007669"/>
    <property type="project" value="UniProtKB-ARBA"/>
</dbReference>
<accession>A0A5C5GG33</accession>
<gene>
    <name evidence="1" type="ORF">FHY64_06440</name>
</gene>
<keyword evidence="2" id="KW-1185">Reference proteome</keyword>
<evidence type="ECO:0000313" key="1">
    <source>
        <dbReference type="EMBL" id="TNY32911.1"/>
    </source>
</evidence>